<dbReference type="Proteomes" id="UP000008550">
    <property type="component" value="Chromosome"/>
</dbReference>
<evidence type="ECO:0000313" key="3">
    <source>
        <dbReference type="Proteomes" id="UP000008550"/>
    </source>
</evidence>
<dbReference type="InterPro" id="IPR019074">
    <property type="entry name" value="YabQ"/>
</dbReference>
<dbReference type="HOGENOM" id="CLU_1287361_0_0_9"/>
<sequence>MTVTPLAQQVYGFVLSAVGGLVLGTAFDLYRTIVGVGRRRWWVAVADVFMWMIGAGLFFFLLLWGHWGEVRLYLFLGLACGLGLYYRFMTEEVRAFWEGMLELILHLLQTLGYLVTFPFIFLYRAGRQALRWIYLTGGRGMRWVYRRLWTPSCKAIGRWRARLVRLTGRFKRFLGLKSAGARRWLGQRTGGTWQRLIGRLQALLRRPPGPPPAA</sequence>
<gene>
    <name evidence="2" type="ORF">HM1_0713</name>
</gene>
<evidence type="ECO:0000313" key="2">
    <source>
        <dbReference type="EMBL" id="ABZ83842.1"/>
    </source>
</evidence>
<keyword evidence="3" id="KW-1185">Reference proteome</keyword>
<organism evidence="2 3">
    <name type="scientific">Heliobacterium modesticaldum (strain ATCC 51547 / Ice1)</name>
    <dbReference type="NCBI Taxonomy" id="498761"/>
    <lineage>
        <taxon>Bacteria</taxon>
        <taxon>Bacillati</taxon>
        <taxon>Bacillota</taxon>
        <taxon>Clostridia</taxon>
        <taxon>Eubacteriales</taxon>
        <taxon>Heliobacteriaceae</taxon>
        <taxon>Heliomicrobium</taxon>
    </lineage>
</organism>
<keyword evidence="1" id="KW-0812">Transmembrane</keyword>
<dbReference type="OrthoDB" id="9801633at2"/>
<evidence type="ECO:0000256" key="1">
    <source>
        <dbReference type="SAM" id="Phobius"/>
    </source>
</evidence>
<dbReference type="STRING" id="498761.HM1_0713"/>
<name>B0TBB5_HELMI</name>
<dbReference type="KEGG" id="hmo:HM1_0713"/>
<reference evidence="2 3" key="1">
    <citation type="journal article" date="2008" name="J. Bacteriol.">
        <title>The genome of Heliobacterium modesticaldum, a phototrophic representative of the Firmicutes containing the simplest photosynthetic apparatus.</title>
        <authorList>
            <person name="Sattley W.M."/>
            <person name="Madigan M.T."/>
            <person name="Swingley W.D."/>
            <person name="Cheung P.C."/>
            <person name="Clocksin K.M."/>
            <person name="Conrad A.L."/>
            <person name="Dejesa L.C."/>
            <person name="Honchak B.M."/>
            <person name="Jung D.O."/>
            <person name="Karbach L.E."/>
            <person name="Kurdoglu A."/>
            <person name="Lahiri S."/>
            <person name="Mastrian S.D."/>
            <person name="Page L.E."/>
            <person name="Taylor H.L."/>
            <person name="Wang Z.T."/>
            <person name="Raymond J."/>
            <person name="Chen M."/>
            <person name="Blankenship R.E."/>
            <person name="Touchman J.W."/>
        </authorList>
    </citation>
    <scope>NUCLEOTIDE SEQUENCE [LARGE SCALE GENOMIC DNA]</scope>
    <source>
        <strain evidence="3">ATCC 51547 / Ice1</strain>
    </source>
</reference>
<protein>
    <recommendedName>
        <fullName evidence="4">Spore cortex biosynthesis protein YabQ</fullName>
    </recommendedName>
</protein>
<dbReference type="AlphaFoldDB" id="B0TBB5"/>
<feature type="transmembrane region" description="Helical" evidence="1">
    <location>
        <begin position="41"/>
        <end position="64"/>
    </location>
</feature>
<dbReference type="Pfam" id="PF09578">
    <property type="entry name" value="Spore_YabQ"/>
    <property type="match status" value="1"/>
</dbReference>
<feature type="transmembrane region" description="Helical" evidence="1">
    <location>
        <begin position="100"/>
        <end position="123"/>
    </location>
</feature>
<keyword evidence="1" id="KW-0472">Membrane</keyword>
<keyword evidence="1" id="KW-1133">Transmembrane helix</keyword>
<accession>B0TBB5</accession>
<evidence type="ECO:0008006" key="4">
    <source>
        <dbReference type="Google" id="ProtNLM"/>
    </source>
</evidence>
<feature type="transmembrane region" description="Helical" evidence="1">
    <location>
        <begin position="70"/>
        <end position="88"/>
    </location>
</feature>
<proteinExistence type="predicted"/>
<feature type="transmembrane region" description="Helical" evidence="1">
    <location>
        <begin position="6"/>
        <end position="29"/>
    </location>
</feature>
<dbReference type="NCBIfam" id="TIGR02893">
    <property type="entry name" value="spore_yabQ"/>
    <property type="match status" value="1"/>
</dbReference>
<dbReference type="EMBL" id="CP000930">
    <property type="protein sequence ID" value="ABZ83842.1"/>
    <property type="molecule type" value="Genomic_DNA"/>
</dbReference>